<comment type="similarity">
    <text evidence="6">Belongs to the UTP23/FCF1 family. UTP23 subfamily.</text>
</comment>
<evidence type="ECO:0000313" key="10">
    <source>
        <dbReference type="EMBL" id="KAJ7318078.1"/>
    </source>
</evidence>
<feature type="compositionally biased region" description="Basic and acidic residues" evidence="8">
    <location>
        <begin position="173"/>
        <end position="206"/>
    </location>
</feature>
<organism evidence="10 11">
    <name type="scientific">Mycena albidolilacea</name>
    <dbReference type="NCBI Taxonomy" id="1033008"/>
    <lineage>
        <taxon>Eukaryota</taxon>
        <taxon>Fungi</taxon>
        <taxon>Dikarya</taxon>
        <taxon>Basidiomycota</taxon>
        <taxon>Agaricomycotina</taxon>
        <taxon>Agaricomycetes</taxon>
        <taxon>Agaricomycetidae</taxon>
        <taxon>Agaricales</taxon>
        <taxon>Marasmiineae</taxon>
        <taxon>Mycenaceae</taxon>
        <taxon>Mycena</taxon>
    </lineage>
</organism>
<dbReference type="FunFam" id="3.40.50.1010:FF:000006">
    <property type="entry name" value="rRNA-processing protein UTP23 homolog"/>
    <property type="match status" value="1"/>
</dbReference>
<evidence type="ECO:0000256" key="7">
    <source>
        <dbReference type="ARBA" id="ARBA00076388"/>
    </source>
</evidence>
<evidence type="ECO:0000256" key="4">
    <source>
        <dbReference type="ARBA" id="ARBA00023242"/>
    </source>
</evidence>
<dbReference type="Pfam" id="PF24779">
    <property type="entry name" value="UTP23_sensor"/>
    <property type="match status" value="1"/>
</dbReference>
<keyword evidence="4" id="KW-0539">Nucleus</keyword>
<name>A0AAD7EEB0_9AGAR</name>
<dbReference type="InterPro" id="IPR057776">
    <property type="entry name" value="UTP23_sensor"/>
</dbReference>
<dbReference type="Pfam" id="PF04900">
    <property type="entry name" value="Fcf1"/>
    <property type="match status" value="1"/>
</dbReference>
<comment type="subcellular location">
    <subcellularLocation>
        <location evidence="1">Nucleus</location>
        <location evidence="1">Nucleolus</location>
    </subcellularLocation>
</comment>
<dbReference type="EMBL" id="JARIHO010000059">
    <property type="protein sequence ID" value="KAJ7318078.1"/>
    <property type="molecule type" value="Genomic_DNA"/>
</dbReference>
<comment type="caution">
    <text evidence="10">The sequence shown here is derived from an EMBL/GenBank/DDBJ whole genome shotgun (WGS) entry which is preliminary data.</text>
</comment>
<keyword evidence="2" id="KW-0690">Ribosome biogenesis</keyword>
<dbReference type="CDD" id="cd09865">
    <property type="entry name" value="PIN_ScUtp23p-like"/>
    <property type="match status" value="1"/>
</dbReference>
<evidence type="ECO:0000256" key="2">
    <source>
        <dbReference type="ARBA" id="ARBA00022517"/>
    </source>
</evidence>
<dbReference type="AlphaFoldDB" id="A0AAD7EEB0"/>
<dbReference type="PANTHER" id="PTHR12416">
    <property type="entry name" value="RRNA-PROCESSING PROTEIN UTP23 HOMOLOG"/>
    <property type="match status" value="1"/>
</dbReference>
<dbReference type="SUPFAM" id="SSF88723">
    <property type="entry name" value="PIN domain-like"/>
    <property type="match status" value="1"/>
</dbReference>
<evidence type="ECO:0000256" key="5">
    <source>
        <dbReference type="ARBA" id="ARBA00037300"/>
    </source>
</evidence>
<accession>A0AAD7EEB0</accession>
<dbReference type="InterPro" id="IPR006984">
    <property type="entry name" value="Fcf1/UTP23"/>
</dbReference>
<evidence type="ECO:0000256" key="1">
    <source>
        <dbReference type="ARBA" id="ARBA00004604"/>
    </source>
</evidence>
<dbReference type="InterPro" id="IPR029060">
    <property type="entry name" value="PIN-like_dom_sf"/>
</dbReference>
<dbReference type="Gene3D" id="3.40.50.1010">
    <property type="entry name" value="5'-nuclease"/>
    <property type="match status" value="1"/>
</dbReference>
<keyword evidence="3" id="KW-0698">rRNA processing</keyword>
<evidence type="ECO:0000313" key="11">
    <source>
        <dbReference type="Proteomes" id="UP001218218"/>
    </source>
</evidence>
<sequence length="246" mass="27550">MRQKRAKAYRKLMALYSMSSGFRQPYQVLVDSEMCKDATERKIELLKQLTVILQGNVKPMSTQCCIHELYLLGKSQQPAVDLAKTFERRKCNHCEVIPGDECLASVVGETNKHGYVVASQSQPLRVKLRTIPAVPIVHVNRSVMVLEPPSDATIQSKEYKKGPKGPNPLSVKKKVETKPPVAKDKGKAKERPVPEAAVGEKRKRDDTADDNETATAQQPADSQPQDELRRKKKRRRKAADPVVVNT</sequence>
<feature type="region of interest" description="Disordered" evidence="8">
    <location>
        <begin position="154"/>
        <end position="246"/>
    </location>
</feature>
<keyword evidence="11" id="KW-1185">Reference proteome</keyword>
<dbReference type="GO" id="GO:0006364">
    <property type="term" value="P:rRNA processing"/>
    <property type="evidence" value="ECO:0007669"/>
    <property type="project" value="UniProtKB-KW"/>
</dbReference>
<evidence type="ECO:0000256" key="3">
    <source>
        <dbReference type="ARBA" id="ARBA00022552"/>
    </source>
</evidence>
<reference evidence="10" key="1">
    <citation type="submission" date="2023-03" db="EMBL/GenBank/DDBJ databases">
        <title>Massive genome expansion in bonnet fungi (Mycena s.s.) driven by repeated elements and novel gene families across ecological guilds.</title>
        <authorList>
            <consortium name="Lawrence Berkeley National Laboratory"/>
            <person name="Harder C.B."/>
            <person name="Miyauchi S."/>
            <person name="Viragh M."/>
            <person name="Kuo A."/>
            <person name="Thoen E."/>
            <person name="Andreopoulos B."/>
            <person name="Lu D."/>
            <person name="Skrede I."/>
            <person name="Drula E."/>
            <person name="Henrissat B."/>
            <person name="Morin E."/>
            <person name="Kohler A."/>
            <person name="Barry K."/>
            <person name="LaButti K."/>
            <person name="Morin E."/>
            <person name="Salamov A."/>
            <person name="Lipzen A."/>
            <person name="Mereny Z."/>
            <person name="Hegedus B."/>
            <person name="Baldrian P."/>
            <person name="Stursova M."/>
            <person name="Weitz H."/>
            <person name="Taylor A."/>
            <person name="Grigoriev I.V."/>
            <person name="Nagy L.G."/>
            <person name="Martin F."/>
            <person name="Kauserud H."/>
        </authorList>
    </citation>
    <scope>NUCLEOTIDE SEQUENCE</scope>
    <source>
        <strain evidence="10">CBHHK002</strain>
    </source>
</reference>
<evidence type="ECO:0000256" key="6">
    <source>
        <dbReference type="ARBA" id="ARBA00038503"/>
    </source>
</evidence>
<dbReference type="GO" id="GO:0032040">
    <property type="term" value="C:small-subunit processome"/>
    <property type="evidence" value="ECO:0007669"/>
    <property type="project" value="InterPro"/>
</dbReference>
<dbReference type="Proteomes" id="UP001218218">
    <property type="component" value="Unassembled WGS sequence"/>
</dbReference>
<proteinExistence type="inferred from homology"/>
<gene>
    <name evidence="10" type="ORF">DFH08DRAFT_892614</name>
</gene>
<evidence type="ECO:0000256" key="8">
    <source>
        <dbReference type="SAM" id="MobiDB-lite"/>
    </source>
</evidence>
<comment type="function">
    <text evidence="5">Involved in rRNA-processing and ribosome biogenesis.</text>
</comment>
<protein>
    <recommendedName>
        <fullName evidence="7">U three protein 23</fullName>
    </recommendedName>
</protein>
<evidence type="ECO:0000259" key="9">
    <source>
        <dbReference type="Pfam" id="PF24779"/>
    </source>
</evidence>
<feature type="domain" description="UTP23 sensor motif region" evidence="9">
    <location>
        <begin position="160"/>
        <end position="174"/>
    </location>
</feature>